<dbReference type="Pfam" id="PF02311">
    <property type="entry name" value="AraC_binding"/>
    <property type="match status" value="1"/>
</dbReference>
<evidence type="ECO:0000313" key="5">
    <source>
        <dbReference type="EMBL" id="MCM5681815.1"/>
    </source>
</evidence>
<dbReference type="PROSITE" id="PS01124">
    <property type="entry name" value="HTH_ARAC_FAMILY_2"/>
    <property type="match status" value="1"/>
</dbReference>
<proteinExistence type="predicted"/>
<feature type="domain" description="HTH araC/xylS-type" evidence="4">
    <location>
        <begin position="174"/>
        <end position="271"/>
    </location>
</feature>
<evidence type="ECO:0000256" key="2">
    <source>
        <dbReference type="ARBA" id="ARBA00023125"/>
    </source>
</evidence>
<evidence type="ECO:0000259" key="4">
    <source>
        <dbReference type="PROSITE" id="PS01124"/>
    </source>
</evidence>
<name>A0ABT0YSU6_9BURK</name>
<dbReference type="SUPFAM" id="SSF51215">
    <property type="entry name" value="Regulatory protein AraC"/>
    <property type="match status" value="1"/>
</dbReference>
<dbReference type="Gene3D" id="1.10.10.60">
    <property type="entry name" value="Homeodomain-like"/>
    <property type="match status" value="1"/>
</dbReference>
<dbReference type="EMBL" id="JAMKFE010000014">
    <property type="protein sequence ID" value="MCM5681815.1"/>
    <property type="molecule type" value="Genomic_DNA"/>
</dbReference>
<dbReference type="PANTHER" id="PTHR46796">
    <property type="entry name" value="HTH-TYPE TRANSCRIPTIONAL ACTIVATOR RHAS-RELATED"/>
    <property type="match status" value="1"/>
</dbReference>
<protein>
    <submittedName>
        <fullName evidence="5">AraC family transcriptional regulator</fullName>
    </submittedName>
</protein>
<dbReference type="InterPro" id="IPR018060">
    <property type="entry name" value="HTH_AraC"/>
</dbReference>
<dbReference type="InterPro" id="IPR050204">
    <property type="entry name" value="AraC_XylS_family_regulators"/>
</dbReference>
<dbReference type="SUPFAM" id="SSF46689">
    <property type="entry name" value="Homeodomain-like"/>
    <property type="match status" value="2"/>
</dbReference>
<comment type="caution">
    <text evidence="5">The sequence shown here is derived from an EMBL/GenBank/DDBJ whole genome shotgun (WGS) entry which is preliminary data.</text>
</comment>
<reference evidence="5" key="1">
    <citation type="submission" date="2022-05" db="EMBL/GenBank/DDBJ databases">
        <title>Schlegelella sp. nov., isolated from mangrove soil.</title>
        <authorList>
            <person name="Liu Y."/>
            <person name="Ge X."/>
            <person name="Liu W."/>
        </authorList>
    </citation>
    <scope>NUCLEOTIDE SEQUENCE</scope>
    <source>
        <strain evidence="5">S2-27</strain>
    </source>
</reference>
<dbReference type="InterPro" id="IPR003313">
    <property type="entry name" value="AraC-bd"/>
</dbReference>
<evidence type="ECO:0000256" key="3">
    <source>
        <dbReference type="ARBA" id="ARBA00023163"/>
    </source>
</evidence>
<dbReference type="PANTHER" id="PTHR46796:SF2">
    <property type="entry name" value="TRANSCRIPTIONAL REGULATORY PROTEIN"/>
    <property type="match status" value="1"/>
</dbReference>
<keyword evidence="6" id="KW-1185">Reference proteome</keyword>
<dbReference type="InterPro" id="IPR037923">
    <property type="entry name" value="HTH-like"/>
</dbReference>
<dbReference type="InterPro" id="IPR009057">
    <property type="entry name" value="Homeodomain-like_sf"/>
</dbReference>
<sequence>MDGLHRSRVLASPWPGVYGTHIDSSRHFGRHSHATYGIGVLEDGAQRSASGQGIVEARAGDLIATNPGEVHDGRPLGGPSRRWRMVYLEPPVLAAMAGGGAAGQGLELTRPVIRDPRLTPALVRLLDRVAAWNGGSRSPADALACEEALVHACGLLLARHATAVLPDDAAADVSAVRDRLADELLDPPTLAELAAMAGLSRYQLLRRFARVHGLTPYAWLLQQRAERARHLIGSGAPLVDAAAAAGFADQSHMTRVFTRQFGFTPGAWQRGVAAPQ</sequence>
<organism evidence="5 6">
    <name type="scientific">Caldimonas mangrovi</name>
    <dbReference type="NCBI Taxonomy" id="2944811"/>
    <lineage>
        <taxon>Bacteria</taxon>
        <taxon>Pseudomonadati</taxon>
        <taxon>Pseudomonadota</taxon>
        <taxon>Betaproteobacteria</taxon>
        <taxon>Burkholderiales</taxon>
        <taxon>Sphaerotilaceae</taxon>
        <taxon>Caldimonas</taxon>
    </lineage>
</organism>
<gene>
    <name evidence="5" type="ORF">M8A51_19995</name>
</gene>
<dbReference type="Pfam" id="PF12833">
    <property type="entry name" value="HTH_18"/>
    <property type="match status" value="1"/>
</dbReference>
<evidence type="ECO:0000313" key="6">
    <source>
        <dbReference type="Proteomes" id="UP001165541"/>
    </source>
</evidence>
<dbReference type="Proteomes" id="UP001165541">
    <property type="component" value="Unassembled WGS sequence"/>
</dbReference>
<keyword evidence="2" id="KW-0238">DNA-binding</keyword>
<dbReference type="RefSeq" id="WP_251780295.1">
    <property type="nucleotide sequence ID" value="NZ_JAMKFE010000014.1"/>
</dbReference>
<keyword evidence="3" id="KW-0804">Transcription</keyword>
<dbReference type="SMART" id="SM00342">
    <property type="entry name" value="HTH_ARAC"/>
    <property type="match status" value="1"/>
</dbReference>
<keyword evidence="1" id="KW-0805">Transcription regulation</keyword>
<accession>A0ABT0YSU6</accession>
<evidence type="ECO:0000256" key="1">
    <source>
        <dbReference type="ARBA" id="ARBA00023015"/>
    </source>
</evidence>